<protein>
    <submittedName>
        <fullName evidence="2">Uncharacterized protein</fullName>
    </submittedName>
</protein>
<gene>
    <name evidence="2" type="ORF">PPRIM_AZ9-3.1.T0140087</name>
</gene>
<evidence type="ECO:0000313" key="2">
    <source>
        <dbReference type="EMBL" id="CAD8049633.1"/>
    </source>
</evidence>
<dbReference type="EMBL" id="CAJJDM010000011">
    <property type="protein sequence ID" value="CAD8049633.1"/>
    <property type="molecule type" value="Genomic_DNA"/>
</dbReference>
<keyword evidence="1" id="KW-0175">Coiled coil</keyword>
<dbReference type="Proteomes" id="UP000688137">
    <property type="component" value="Unassembled WGS sequence"/>
</dbReference>
<sequence length="742" mass="88711">MDQMDELDIEILDQPVNQFIDDDQNDEDFLDETTKTFVNDNMHINEESRKKINIDFKIKLEKFVPKLFSQDQIKNSEIRAIKQILLLLKISDQLIQEQRMKERLEQNHQNQNIGPKRRIQERNTEEFLIDKLKKHLIGGSKLDITFHDQHYTPLYLCHNPCVIYIKTLYPYHTLDIVNQMLRNLNNPQLFEQDIFNEIKNKFGDNCLKLIIQQMQYNHLIIQIPDGSIKFEIKAGNENQDLDIYKDQIMNVYCQINPELKKICAFLNYWAHQRGILGDHALPEFALYCMIIDFFMTQSLIPNIFSDQYSQWSQEKLLLKQQIKTSDDCRLSKFNKDDYIIQVTQKNGRRVEKIFWLTFPRTKEEIKGVIQQWTKTQEKQYKQVPQFNLGYQISVFFHLWNQVEKYKVPLSLTNDVQKEGQEIGLIIYNPFIKNQILTPLLQKRQKNEEFKSMNMYQQVRSEFKRAYDLILSVFYQKSTQPQLWDLMNYEQFTQQTNQVFQLSKGTYSIKAKSNNQPIRTTKDLQLYGQQAGIIIEPHQQSLFSVLGVHLPETNNPQSHRIVKQKVPAIKKQLKTEHDGVESFKKILHIGNSNLSNDWRQIITRIKDLQAESYYFKNHMQENYGTFQEEIDALIDEANQLQLQQQQVFQQNTELLQKIEQTKKEIIEQQEQYDTIKNQFKQENIEYFIQSKQQQNRNQIKIFKYIDEFDSFLNENKFILAYGANLDIRKKLQYFKNKYLQLSK</sequence>
<reference evidence="2" key="1">
    <citation type="submission" date="2021-01" db="EMBL/GenBank/DDBJ databases">
        <authorList>
            <consortium name="Genoscope - CEA"/>
            <person name="William W."/>
        </authorList>
    </citation>
    <scope>NUCLEOTIDE SEQUENCE</scope>
</reference>
<dbReference type="AlphaFoldDB" id="A0A8S1K5G9"/>
<keyword evidence="3" id="KW-1185">Reference proteome</keyword>
<name>A0A8S1K5G9_PARPR</name>
<dbReference type="OMA" id="KAGNENQ"/>
<comment type="caution">
    <text evidence="2">The sequence shown here is derived from an EMBL/GenBank/DDBJ whole genome shotgun (WGS) entry which is preliminary data.</text>
</comment>
<organism evidence="2 3">
    <name type="scientific">Paramecium primaurelia</name>
    <dbReference type="NCBI Taxonomy" id="5886"/>
    <lineage>
        <taxon>Eukaryota</taxon>
        <taxon>Sar</taxon>
        <taxon>Alveolata</taxon>
        <taxon>Ciliophora</taxon>
        <taxon>Intramacronucleata</taxon>
        <taxon>Oligohymenophorea</taxon>
        <taxon>Peniculida</taxon>
        <taxon>Parameciidae</taxon>
        <taxon>Paramecium</taxon>
    </lineage>
</organism>
<evidence type="ECO:0000313" key="3">
    <source>
        <dbReference type="Proteomes" id="UP000688137"/>
    </source>
</evidence>
<evidence type="ECO:0000256" key="1">
    <source>
        <dbReference type="SAM" id="Coils"/>
    </source>
</evidence>
<feature type="coiled-coil region" evidence="1">
    <location>
        <begin position="615"/>
        <end position="684"/>
    </location>
</feature>
<accession>A0A8S1K5G9</accession>
<proteinExistence type="predicted"/>